<sequence>MPLRNAGESDEYIPSLYIKSNYRFKAASDEIEEAAENFRDAITSEQLLRSRKKKPSRNLSHRQLDLVCFFKDNDQYIVLQGDKNLGPCILDRKEYILRGFKEHLGNERNYRLLSAATANTLQIGFLYRFDSWLGKYRPRLPKEPPVDYVCIGDAEETFLLRARQRNPRKFARFRMTAKIHKQPWKTRPIVCCSGTFANDWSKWLDYWFQKLKFSVPTFVKDSQQVLDEVKLLNLPPQAKLFTCDANAMYNNINTDHAVQVITWWLRDLESTNQLPPDFPLDAVLDAMVIIMKNNIFEFGTCYFLQLVGTAMGTSAAVMWATLYFAYHEVHTLIPKHGQFLFYFKRFIDDMFGIWIGNTTNHWLAFCNFGELTWDILDQKLSSSVDFLDLTLTIRGNKIVSRTFQKKMNLYLYIPPASAHPAGCIKGTVFGLIRWDRTYIRNLILEACTSAKSKAHTPTAQPTLNQGLQNDVNRLFIHIEYHPEDIPRKRVQALYQLHLGEVQPTIAYSRPKNIGDLITKAKLHQAPGQTSSIILGEYRDGLAPP</sequence>
<protein>
    <submittedName>
        <fullName evidence="1">Uncharacterized protein</fullName>
    </submittedName>
</protein>
<proteinExistence type="predicted"/>
<organism evidence="1 2">
    <name type="scientific">Cyclotella atomus</name>
    <dbReference type="NCBI Taxonomy" id="382360"/>
    <lineage>
        <taxon>Eukaryota</taxon>
        <taxon>Sar</taxon>
        <taxon>Stramenopiles</taxon>
        <taxon>Ochrophyta</taxon>
        <taxon>Bacillariophyta</taxon>
        <taxon>Coscinodiscophyceae</taxon>
        <taxon>Thalassiosirophycidae</taxon>
        <taxon>Stephanodiscales</taxon>
        <taxon>Stephanodiscaceae</taxon>
        <taxon>Cyclotella</taxon>
    </lineage>
</organism>
<dbReference type="PANTHER" id="PTHR21301:SF10">
    <property type="entry name" value="REVERSE TRANSCRIPTASE DOMAIN-CONTAINING PROTEIN"/>
    <property type="match status" value="1"/>
</dbReference>
<dbReference type="PANTHER" id="PTHR21301">
    <property type="entry name" value="REVERSE TRANSCRIPTASE"/>
    <property type="match status" value="1"/>
</dbReference>
<keyword evidence="2" id="KW-1185">Reference proteome</keyword>
<evidence type="ECO:0000313" key="2">
    <source>
        <dbReference type="Proteomes" id="UP001530400"/>
    </source>
</evidence>
<gene>
    <name evidence="1" type="ORF">ACHAWO_008553</name>
</gene>
<evidence type="ECO:0000313" key="1">
    <source>
        <dbReference type="EMBL" id="KAL3788324.1"/>
    </source>
</evidence>
<accession>A0ABD3PL23</accession>
<reference evidence="1 2" key="1">
    <citation type="submission" date="2024-10" db="EMBL/GenBank/DDBJ databases">
        <title>Updated reference genomes for cyclostephanoid diatoms.</title>
        <authorList>
            <person name="Roberts W.R."/>
            <person name="Alverson A.J."/>
        </authorList>
    </citation>
    <scope>NUCLEOTIDE SEQUENCE [LARGE SCALE GENOMIC DNA]</scope>
    <source>
        <strain evidence="1 2">AJA010-31</strain>
    </source>
</reference>
<dbReference type="Proteomes" id="UP001530400">
    <property type="component" value="Unassembled WGS sequence"/>
</dbReference>
<comment type="caution">
    <text evidence="1">The sequence shown here is derived from an EMBL/GenBank/DDBJ whole genome shotgun (WGS) entry which is preliminary data.</text>
</comment>
<name>A0ABD3PL23_9STRA</name>
<dbReference type="AlphaFoldDB" id="A0ABD3PL23"/>
<dbReference type="EMBL" id="JALLPJ020000570">
    <property type="protein sequence ID" value="KAL3788324.1"/>
    <property type="molecule type" value="Genomic_DNA"/>
</dbReference>